<feature type="compositionally biased region" description="Low complexity" evidence="1">
    <location>
        <begin position="31"/>
        <end position="40"/>
    </location>
</feature>
<accession>M0NG24</accession>
<feature type="transmembrane region" description="Helical" evidence="2">
    <location>
        <begin position="118"/>
        <end position="135"/>
    </location>
</feature>
<dbReference type="STRING" id="1227456.C450_01247"/>
<dbReference type="EMBL" id="AOME01000012">
    <property type="protein sequence ID" value="EMA55640.1"/>
    <property type="molecule type" value="Genomic_DNA"/>
</dbReference>
<keyword evidence="4" id="KW-1185">Reference proteome</keyword>
<reference evidence="3 4" key="1">
    <citation type="journal article" date="2014" name="PLoS Genet.">
        <title>Phylogenetically driven sequencing of extremely halophilic archaea reveals strategies for static and dynamic osmo-response.</title>
        <authorList>
            <person name="Becker E.A."/>
            <person name="Seitzer P.M."/>
            <person name="Tritt A."/>
            <person name="Larsen D."/>
            <person name="Krusor M."/>
            <person name="Yao A.I."/>
            <person name="Wu D."/>
            <person name="Madern D."/>
            <person name="Eisen J.A."/>
            <person name="Darling A.E."/>
            <person name="Facciotti M.T."/>
        </authorList>
    </citation>
    <scope>NUCLEOTIDE SEQUENCE [LARGE SCALE GENOMIC DNA]</scope>
    <source>
        <strain evidence="3 4">DSM 8989</strain>
    </source>
</reference>
<evidence type="ECO:0000256" key="2">
    <source>
        <dbReference type="SAM" id="Phobius"/>
    </source>
</evidence>
<organism evidence="3 4">
    <name type="scientific">Halococcus salifodinae DSM 8989</name>
    <dbReference type="NCBI Taxonomy" id="1227456"/>
    <lineage>
        <taxon>Archaea</taxon>
        <taxon>Methanobacteriati</taxon>
        <taxon>Methanobacteriota</taxon>
        <taxon>Stenosarchaea group</taxon>
        <taxon>Halobacteria</taxon>
        <taxon>Halobacteriales</taxon>
        <taxon>Halococcaceae</taxon>
        <taxon>Halococcus</taxon>
    </lineage>
</organism>
<evidence type="ECO:0000313" key="3">
    <source>
        <dbReference type="EMBL" id="EMA55640.1"/>
    </source>
</evidence>
<keyword evidence="2" id="KW-0472">Membrane</keyword>
<feature type="region of interest" description="Disordered" evidence="1">
    <location>
        <begin position="25"/>
        <end position="59"/>
    </location>
</feature>
<feature type="transmembrane region" description="Helical" evidence="2">
    <location>
        <begin position="68"/>
        <end position="86"/>
    </location>
</feature>
<dbReference type="OrthoDB" id="214875at2157"/>
<keyword evidence="2" id="KW-1133">Transmembrane helix</keyword>
<dbReference type="Proteomes" id="UP000011625">
    <property type="component" value="Unassembled WGS sequence"/>
</dbReference>
<name>M0NG24_9EURY</name>
<gene>
    <name evidence="3" type="ORF">C450_01247</name>
</gene>
<dbReference type="AlphaFoldDB" id="M0NG24"/>
<proteinExistence type="predicted"/>
<evidence type="ECO:0000313" key="4">
    <source>
        <dbReference type="Proteomes" id="UP000011625"/>
    </source>
</evidence>
<dbReference type="PATRIC" id="fig|1227456.3.peg.264"/>
<feature type="transmembrane region" description="Helical" evidence="2">
    <location>
        <begin position="141"/>
        <end position="167"/>
    </location>
</feature>
<dbReference type="RefSeq" id="WP_005038995.1">
    <property type="nucleotide sequence ID" value="NZ_AOME01000012.1"/>
</dbReference>
<comment type="caution">
    <text evidence="3">The sequence shown here is derived from an EMBL/GenBank/DDBJ whole genome shotgun (WGS) entry which is preliminary data.</text>
</comment>
<feature type="transmembrane region" description="Helical" evidence="2">
    <location>
        <begin position="92"/>
        <end position="111"/>
    </location>
</feature>
<sequence length="179" mass="18228">MADSGGERTKTRDVDDLLADVDDITVDDGDATTGSSTGTADRVDNRERASRGTDQGGSRLRDRAGQLFSLRTFVVALALTAVGMALGGFVPLVGGVLGFVGVFVATFVLGAVGDRSQYLEAGIASAAVAGGWSLFGNLTLVAVGAGLPLLAVNAGIGLLAGLVGHYFGRDLRDGLTREI</sequence>
<protein>
    <submittedName>
        <fullName evidence="3">Uncharacterized protein</fullName>
    </submittedName>
</protein>
<keyword evidence="2" id="KW-0812">Transmembrane</keyword>
<evidence type="ECO:0000256" key="1">
    <source>
        <dbReference type="SAM" id="MobiDB-lite"/>
    </source>
</evidence>
<feature type="compositionally biased region" description="Basic and acidic residues" evidence="1">
    <location>
        <begin position="41"/>
        <end position="51"/>
    </location>
</feature>